<keyword evidence="7" id="KW-1185">Reference proteome</keyword>
<proteinExistence type="predicted"/>
<dbReference type="GO" id="GO:0070402">
    <property type="term" value="F:NADPH binding"/>
    <property type="evidence" value="ECO:0007669"/>
    <property type="project" value="TreeGrafter"/>
</dbReference>
<dbReference type="SMART" id="SM00829">
    <property type="entry name" value="PKS_ER"/>
    <property type="match status" value="1"/>
</dbReference>
<keyword evidence="1" id="KW-0521">NADP</keyword>
<name>A0AAD1DKY8_9FLAO</name>
<dbReference type="PANTHER" id="PTHR48106">
    <property type="entry name" value="QUINONE OXIDOREDUCTASE PIG3-RELATED"/>
    <property type="match status" value="1"/>
</dbReference>
<evidence type="ECO:0000313" key="6">
    <source>
        <dbReference type="Proteomes" id="UP000274073"/>
    </source>
</evidence>
<dbReference type="PANTHER" id="PTHR48106:SF13">
    <property type="entry name" value="QUINONE OXIDOREDUCTASE-RELATED"/>
    <property type="match status" value="1"/>
</dbReference>
<dbReference type="CDD" id="cd05286">
    <property type="entry name" value="QOR2"/>
    <property type="match status" value="1"/>
</dbReference>
<evidence type="ECO:0000313" key="4">
    <source>
        <dbReference type="EMBL" id="AZA86822.1"/>
    </source>
</evidence>
<gene>
    <name evidence="4" type="ORF">EG349_08485</name>
    <name evidence="5" type="ORF">EG353_06505</name>
</gene>
<organism evidence="4 6">
    <name type="scientific">Chryseobacterium shandongense</name>
    <dbReference type="NCBI Taxonomy" id="1493872"/>
    <lineage>
        <taxon>Bacteria</taxon>
        <taxon>Pseudomonadati</taxon>
        <taxon>Bacteroidota</taxon>
        <taxon>Flavobacteriia</taxon>
        <taxon>Flavobacteriales</taxon>
        <taxon>Weeksellaceae</taxon>
        <taxon>Chryseobacterium group</taxon>
        <taxon>Chryseobacterium</taxon>
    </lineage>
</organism>
<dbReference type="EMBL" id="CP033915">
    <property type="protein sequence ID" value="AZA86822.1"/>
    <property type="molecule type" value="Genomic_DNA"/>
</dbReference>
<feature type="domain" description="Enoyl reductase (ER)" evidence="3">
    <location>
        <begin position="19"/>
        <end position="326"/>
    </location>
</feature>
<reference evidence="6 7" key="1">
    <citation type="submission" date="2018-11" db="EMBL/GenBank/DDBJ databases">
        <title>Proposal to divide the Flavobacteriaceae and reorganize its genera based on Amino Acid Identity values calculated from whole genome sequences.</title>
        <authorList>
            <person name="Nicholson A.C."/>
            <person name="Gulvik C.A."/>
            <person name="Whitney A.M."/>
            <person name="Humrighouse B.W."/>
            <person name="Bell M."/>
            <person name="Holmes B."/>
            <person name="Steigerwalt A.G."/>
            <person name="Villarma A."/>
            <person name="Sheth M."/>
            <person name="Batra D."/>
            <person name="Pryor J."/>
            <person name="Bernardet J.-F."/>
            <person name="Hugo C."/>
            <person name="Kampfer P."/>
            <person name="Newman J."/>
            <person name="McQuiston J.R."/>
        </authorList>
    </citation>
    <scope>NUCLEOTIDE SEQUENCE [LARGE SCALE GENOMIC DNA]</scope>
    <source>
        <strain evidence="4 6">G0207</strain>
        <strain evidence="5 7">H5143</strain>
    </source>
</reference>
<evidence type="ECO:0000313" key="5">
    <source>
        <dbReference type="EMBL" id="AZA95236.1"/>
    </source>
</evidence>
<dbReference type="GO" id="GO:0003960">
    <property type="term" value="F:quinone reductase (NADPH) activity"/>
    <property type="evidence" value="ECO:0007669"/>
    <property type="project" value="InterPro"/>
</dbReference>
<dbReference type="InterPro" id="IPR020843">
    <property type="entry name" value="ER"/>
</dbReference>
<dbReference type="InterPro" id="IPR047618">
    <property type="entry name" value="QOR-like"/>
</dbReference>
<dbReference type="Gene3D" id="3.40.50.720">
    <property type="entry name" value="NAD(P)-binding Rossmann-like Domain"/>
    <property type="match status" value="1"/>
</dbReference>
<dbReference type="GO" id="GO:0035925">
    <property type="term" value="F:mRNA 3'-UTR AU-rich region binding"/>
    <property type="evidence" value="ECO:0007669"/>
    <property type="project" value="TreeGrafter"/>
</dbReference>
<accession>A0AAD1DKY8</accession>
<dbReference type="Proteomes" id="UP000274073">
    <property type="component" value="Chromosome"/>
</dbReference>
<dbReference type="EMBL" id="CP033912">
    <property type="protein sequence ID" value="AZA95236.1"/>
    <property type="molecule type" value="Genomic_DNA"/>
</dbReference>
<protein>
    <submittedName>
        <fullName evidence="4">Quinone oxidoreductase</fullName>
    </submittedName>
</protein>
<dbReference type="Pfam" id="PF08240">
    <property type="entry name" value="ADH_N"/>
    <property type="match status" value="1"/>
</dbReference>
<dbReference type="Pfam" id="PF00107">
    <property type="entry name" value="ADH_zinc_N"/>
    <property type="match status" value="1"/>
</dbReference>
<dbReference type="SUPFAM" id="SSF50129">
    <property type="entry name" value="GroES-like"/>
    <property type="match status" value="1"/>
</dbReference>
<dbReference type="Gene3D" id="3.90.180.10">
    <property type="entry name" value="Medium-chain alcohol dehydrogenases, catalytic domain"/>
    <property type="match status" value="1"/>
</dbReference>
<dbReference type="AlphaFoldDB" id="A0AAD1DKY8"/>
<dbReference type="SUPFAM" id="SSF51735">
    <property type="entry name" value="NAD(P)-binding Rossmann-fold domains"/>
    <property type="match status" value="1"/>
</dbReference>
<dbReference type="Proteomes" id="UP000281741">
    <property type="component" value="Chromosome"/>
</dbReference>
<dbReference type="GO" id="GO:0005829">
    <property type="term" value="C:cytosol"/>
    <property type="evidence" value="ECO:0007669"/>
    <property type="project" value="TreeGrafter"/>
</dbReference>
<dbReference type="InterPro" id="IPR013149">
    <property type="entry name" value="ADH-like_C"/>
</dbReference>
<evidence type="ECO:0000313" key="7">
    <source>
        <dbReference type="Proteomes" id="UP000281741"/>
    </source>
</evidence>
<evidence type="ECO:0000256" key="2">
    <source>
        <dbReference type="ARBA" id="ARBA00023002"/>
    </source>
</evidence>
<dbReference type="InterPro" id="IPR011032">
    <property type="entry name" value="GroES-like_sf"/>
</dbReference>
<keyword evidence="2" id="KW-0560">Oxidoreductase</keyword>
<evidence type="ECO:0000256" key="1">
    <source>
        <dbReference type="ARBA" id="ARBA00022857"/>
    </source>
</evidence>
<evidence type="ECO:0000259" key="3">
    <source>
        <dbReference type="SMART" id="SM00829"/>
    </source>
</evidence>
<dbReference type="InterPro" id="IPR013154">
    <property type="entry name" value="ADH-like_N"/>
</dbReference>
<dbReference type="RefSeq" id="WP_123854268.1">
    <property type="nucleotide sequence ID" value="NZ_CP033912.1"/>
</dbReference>
<dbReference type="InterPro" id="IPR036291">
    <property type="entry name" value="NAD(P)-bd_dom_sf"/>
</dbReference>
<sequence>MKQINDNKISGVIKIYSQGGPEVLVYEEEFVGDPAANQILLKQEAIGVNFVDTMFRNGTFPITKFPMGAGVEASGIIESVGKDITHFKAGDRVAYHHAIGAYAERRLVYADNLVHLPDEISFEIAAALQAKGLTANVLLKIAYQVKKGDILLVHAAAGCVGSLLSKWAKSLGAMVIGTVGSEMKKKQLAGLDGAIALDTENLAERVLQITGGQKIDALYDGVGAATFGKSIELIKHGGTAVLFGYASGFPNVNQTILDQNHISFVSPDIGRYIQSHQHLEILSSEVYKEYLKGTFGEINPTRFPLAEAEEVHRKLENRKTTGASILIP</sequence>